<protein>
    <submittedName>
        <fullName evidence="2">TENA/THI-4 domain-containing protein (PqqC)</fullName>
        <ecNumber evidence="2">1.3.3.11</ecNumber>
    </submittedName>
</protein>
<accession>A0A075GPG9</accession>
<proteinExistence type="predicted"/>
<gene>
    <name evidence="2" type="primary">pqqC</name>
</gene>
<dbReference type="SUPFAM" id="SSF48613">
    <property type="entry name" value="Heme oxygenase-like"/>
    <property type="match status" value="1"/>
</dbReference>
<dbReference type="SMART" id="SM01236">
    <property type="entry name" value="Haem_oxygenase_2"/>
    <property type="match status" value="1"/>
</dbReference>
<dbReference type="PANTHER" id="PTHR40279:SF3">
    <property type="entry name" value="4-AMINOBENZOATE SYNTHASE"/>
    <property type="match status" value="1"/>
</dbReference>
<dbReference type="GO" id="GO:0033732">
    <property type="term" value="F:pyrroloquinoline-quinone synthase activity"/>
    <property type="evidence" value="ECO:0007669"/>
    <property type="project" value="UniProtKB-EC"/>
</dbReference>
<dbReference type="Gene3D" id="1.20.910.10">
    <property type="entry name" value="Heme oxygenase-like"/>
    <property type="match status" value="1"/>
</dbReference>
<reference evidence="2" key="1">
    <citation type="journal article" date="2014" name="Genome Biol. Evol.">
        <title>Pangenome evidence for extensive interdomain horizontal transfer affecting lineage core and shell genes in uncultured planktonic thaumarchaeota and euryarchaeota.</title>
        <authorList>
            <person name="Deschamps P."/>
            <person name="Zivanovic Y."/>
            <person name="Moreira D."/>
            <person name="Rodriguez-Valera F."/>
            <person name="Lopez-Garcia P."/>
        </authorList>
    </citation>
    <scope>NUCLEOTIDE SEQUENCE</scope>
</reference>
<dbReference type="InterPro" id="IPR039068">
    <property type="entry name" value="PqqC-like"/>
</dbReference>
<dbReference type="EMBL" id="KF900693">
    <property type="protein sequence ID" value="AIF03922.1"/>
    <property type="molecule type" value="Genomic_DNA"/>
</dbReference>
<keyword evidence="1 2" id="KW-0560">Oxidoreductase</keyword>
<dbReference type="EC" id="1.3.3.11" evidence="2"/>
<evidence type="ECO:0000313" key="2">
    <source>
        <dbReference type="EMBL" id="AIF03922.1"/>
    </source>
</evidence>
<name>A0A075GPG9_9ARCH</name>
<dbReference type="AlphaFoldDB" id="A0A075GPG9"/>
<dbReference type="Pfam" id="PF14518">
    <property type="entry name" value="Haem_oxygenas_2"/>
    <property type="match status" value="1"/>
</dbReference>
<dbReference type="PANTHER" id="PTHR40279">
    <property type="entry name" value="PQQC-LIKE PROTEIN"/>
    <property type="match status" value="1"/>
</dbReference>
<dbReference type="InterPro" id="IPR016084">
    <property type="entry name" value="Haem_Oase-like_multi-hlx"/>
</dbReference>
<organism evidence="2">
    <name type="scientific">uncultured marine thaumarchaeote KM3_16_C11</name>
    <dbReference type="NCBI Taxonomy" id="1456043"/>
    <lineage>
        <taxon>Archaea</taxon>
        <taxon>Nitrososphaerota</taxon>
        <taxon>environmental samples</taxon>
    </lineage>
</organism>
<evidence type="ECO:0000256" key="1">
    <source>
        <dbReference type="ARBA" id="ARBA00023002"/>
    </source>
</evidence>
<sequence length="215" mass="24834">MIINMNSLILKIDQIIEERSLLKHPFYQTWSEGKLTRDALAGYSKEYFQLVKAVPKFMEPLLENASESMYNELDYNQVEETNHIDLWIKFANELGISHNELINYTGTEKTNKAVSTLNSLMSSFESGTAAMYAFEKEIPKISQIKLDGLAEFYGITSEDATEYFREHTEADIRHTQSWQKILEESSEHDQDVINAAERSVDSQNLLLDSCYEEYC</sequence>